<proteinExistence type="predicted"/>
<evidence type="ECO:0000313" key="3">
    <source>
        <dbReference type="Proteomes" id="UP000822688"/>
    </source>
</evidence>
<reference evidence="1" key="1">
    <citation type="submission" date="2020-06" db="EMBL/GenBank/DDBJ databases">
        <title>WGS assembly of Ceratodon purpureus strain R40.</title>
        <authorList>
            <person name="Carey S.B."/>
            <person name="Jenkins J."/>
            <person name="Shu S."/>
            <person name="Lovell J.T."/>
            <person name="Sreedasyam A."/>
            <person name="Maumus F."/>
            <person name="Tiley G.P."/>
            <person name="Fernandez-Pozo N."/>
            <person name="Barry K."/>
            <person name="Chen C."/>
            <person name="Wang M."/>
            <person name="Lipzen A."/>
            <person name="Daum C."/>
            <person name="Saski C.A."/>
            <person name="Payton A.C."/>
            <person name="Mcbreen J.C."/>
            <person name="Conrad R.E."/>
            <person name="Kollar L.M."/>
            <person name="Olsson S."/>
            <person name="Huttunen S."/>
            <person name="Landis J.B."/>
            <person name="Wickett N.J."/>
            <person name="Johnson M.G."/>
            <person name="Rensing S.A."/>
            <person name="Grimwood J."/>
            <person name="Schmutz J."/>
            <person name="Mcdaniel S.F."/>
        </authorList>
    </citation>
    <scope>NUCLEOTIDE SEQUENCE</scope>
    <source>
        <strain evidence="1">R40</strain>
    </source>
</reference>
<protein>
    <submittedName>
        <fullName evidence="1">Uncharacterized protein</fullName>
    </submittedName>
</protein>
<dbReference type="Proteomes" id="UP000822688">
    <property type="component" value="Chromosome 10"/>
</dbReference>
<comment type="caution">
    <text evidence="1">The sequence shown here is derived from an EMBL/GenBank/DDBJ whole genome shotgun (WGS) entry which is preliminary data.</text>
</comment>
<sequence>MNLGQNIIDAVGSKANTTLCPLHTGDNSTINSTELAGYLDTVGQDEFIIMAVQPNQAYDIWTAACKMDRIRYPFWYFGTDGVTAFDPADTNVTDPILVNALQGEIGVMEGTSSPTNLARSFFLTGNPKTIPGSLPKE</sequence>
<dbReference type="EMBL" id="CM026431">
    <property type="protein sequence ID" value="KAG0560605.1"/>
    <property type="molecule type" value="Genomic_DNA"/>
</dbReference>
<gene>
    <name evidence="1" type="ORF">KC19_10G192500</name>
    <name evidence="2" type="ORF">KC19_10G193000</name>
</gene>
<keyword evidence="3" id="KW-1185">Reference proteome</keyword>
<name>A0A8T0GQ58_CERPU</name>
<evidence type="ECO:0000313" key="1">
    <source>
        <dbReference type="EMBL" id="KAG0560605.1"/>
    </source>
</evidence>
<organism evidence="1 3">
    <name type="scientific">Ceratodon purpureus</name>
    <name type="common">Fire moss</name>
    <name type="synonym">Dicranum purpureum</name>
    <dbReference type="NCBI Taxonomy" id="3225"/>
    <lineage>
        <taxon>Eukaryota</taxon>
        <taxon>Viridiplantae</taxon>
        <taxon>Streptophyta</taxon>
        <taxon>Embryophyta</taxon>
        <taxon>Bryophyta</taxon>
        <taxon>Bryophytina</taxon>
        <taxon>Bryopsida</taxon>
        <taxon>Dicranidae</taxon>
        <taxon>Pseudoditrichales</taxon>
        <taxon>Ditrichaceae</taxon>
        <taxon>Ceratodon</taxon>
    </lineage>
</organism>
<dbReference type="EMBL" id="CM026431">
    <property type="protein sequence ID" value="KAG0560610.1"/>
    <property type="molecule type" value="Genomic_DNA"/>
</dbReference>
<evidence type="ECO:0000313" key="2">
    <source>
        <dbReference type="EMBL" id="KAG0560610.1"/>
    </source>
</evidence>
<dbReference type="AlphaFoldDB" id="A0A8T0GQ58"/>
<accession>A0A8T0GQ58</accession>